<proteinExistence type="predicted"/>
<keyword evidence="2" id="KW-1185">Reference proteome</keyword>
<dbReference type="AlphaFoldDB" id="A0A8S1UBB1"/>
<gene>
    <name evidence="1" type="ORF">POCTA_138.1.T0410302</name>
</gene>
<accession>A0A8S1UBB1</accession>
<dbReference type="EMBL" id="CAJJDP010000041">
    <property type="protein sequence ID" value="CAD8162511.1"/>
    <property type="molecule type" value="Genomic_DNA"/>
</dbReference>
<sequence length="115" mass="13639">MQILKVIFTEQFLNLVISVFWNKLIFPYLWNDQRYNFSAKKQSMQVIVWQGTFNSVYNQESFEQLLYAKIQFTIGVYFETELIIDMLQNLLHFTASAIPCSHQTIDEIKNTLTNT</sequence>
<evidence type="ECO:0000313" key="2">
    <source>
        <dbReference type="Proteomes" id="UP000683925"/>
    </source>
</evidence>
<comment type="caution">
    <text evidence="1">The sequence shown here is derived from an EMBL/GenBank/DDBJ whole genome shotgun (WGS) entry which is preliminary data.</text>
</comment>
<dbReference type="Proteomes" id="UP000683925">
    <property type="component" value="Unassembled WGS sequence"/>
</dbReference>
<organism evidence="1 2">
    <name type="scientific">Paramecium octaurelia</name>
    <dbReference type="NCBI Taxonomy" id="43137"/>
    <lineage>
        <taxon>Eukaryota</taxon>
        <taxon>Sar</taxon>
        <taxon>Alveolata</taxon>
        <taxon>Ciliophora</taxon>
        <taxon>Intramacronucleata</taxon>
        <taxon>Oligohymenophorea</taxon>
        <taxon>Peniculida</taxon>
        <taxon>Parameciidae</taxon>
        <taxon>Paramecium</taxon>
    </lineage>
</organism>
<evidence type="ECO:0000313" key="1">
    <source>
        <dbReference type="EMBL" id="CAD8162511.1"/>
    </source>
</evidence>
<protein>
    <submittedName>
        <fullName evidence="1">Uncharacterized protein</fullName>
    </submittedName>
</protein>
<reference evidence="1" key="1">
    <citation type="submission" date="2021-01" db="EMBL/GenBank/DDBJ databases">
        <authorList>
            <consortium name="Genoscope - CEA"/>
            <person name="William W."/>
        </authorList>
    </citation>
    <scope>NUCLEOTIDE SEQUENCE</scope>
</reference>
<name>A0A8S1UBB1_PAROT</name>